<sequence>MKANDSLMVLGDFNFPAIRWTRTPTNKLLPNLALTPTNALKHNLLDDYSTANLSQLNDMRNNSNNVLDLCFASSDTPINYTLLPAPLPLVKDVRHHLPFLVSISCTVLPFREVAGNSFMDYRKGNYDDMNNFLTNINWHQLWPTLAPTQPLLLGQVF</sequence>
<dbReference type="AlphaFoldDB" id="A0A8D8CQ76"/>
<dbReference type="Gene3D" id="3.60.10.10">
    <property type="entry name" value="Endonuclease/exonuclease/phosphatase"/>
    <property type="match status" value="1"/>
</dbReference>
<proteinExistence type="predicted"/>
<dbReference type="InterPro" id="IPR036691">
    <property type="entry name" value="Endo/exonu/phosph_ase_sf"/>
</dbReference>
<reference evidence="1" key="1">
    <citation type="submission" date="2021-05" db="EMBL/GenBank/DDBJ databases">
        <authorList>
            <person name="Alioto T."/>
            <person name="Alioto T."/>
            <person name="Gomez Garrido J."/>
        </authorList>
    </citation>
    <scope>NUCLEOTIDE SEQUENCE</scope>
</reference>
<dbReference type="EMBL" id="HBUE01135392">
    <property type="protein sequence ID" value="CAG6498414.1"/>
    <property type="molecule type" value="Transcribed_RNA"/>
</dbReference>
<organism evidence="1">
    <name type="scientific">Culex pipiens</name>
    <name type="common">House mosquito</name>
    <dbReference type="NCBI Taxonomy" id="7175"/>
    <lineage>
        <taxon>Eukaryota</taxon>
        <taxon>Metazoa</taxon>
        <taxon>Ecdysozoa</taxon>
        <taxon>Arthropoda</taxon>
        <taxon>Hexapoda</taxon>
        <taxon>Insecta</taxon>
        <taxon>Pterygota</taxon>
        <taxon>Neoptera</taxon>
        <taxon>Endopterygota</taxon>
        <taxon>Diptera</taxon>
        <taxon>Nematocera</taxon>
        <taxon>Culicoidea</taxon>
        <taxon>Culicidae</taxon>
        <taxon>Culicinae</taxon>
        <taxon>Culicini</taxon>
        <taxon>Culex</taxon>
        <taxon>Culex</taxon>
    </lineage>
</organism>
<evidence type="ECO:0000313" key="1">
    <source>
        <dbReference type="EMBL" id="CAG6498414.1"/>
    </source>
</evidence>
<name>A0A8D8CQ76_CULPI</name>
<accession>A0A8D8CQ76</accession>
<protein>
    <submittedName>
        <fullName evidence="1">(northern house mosquito) hypothetical protein</fullName>
    </submittedName>
</protein>